<gene>
    <name evidence="1" type="ORF">QFC24_002471</name>
</gene>
<comment type="caution">
    <text evidence="1">The sequence shown here is derived from an EMBL/GenBank/DDBJ whole genome shotgun (WGS) entry which is preliminary data.</text>
</comment>
<organism evidence="1 2">
    <name type="scientific">Naganishia onofrii</name>
    <dbReference type="NCBI Taxonomy" id="1851511"/>
    <lineage>
        <taxon>Eukaryota</taxon>
        <taxon>Fungi</taxon>
        <taxon>Dikarya</taxon>
        <taxon>Basidiomycota</taxon>
        <taxon>Agaricomycotina</taxon>
        <taxon>Tremellomycetes</taxon>
        <taxon>Filobasidiales</taxon>
        <taxon>Filobasidiaceae</taxon>
        <taxon>Naganishia</taxon>
    </lineage>
</organism>
<protein>
    <submittedName>
        <fullName evidence="1">Uncharacterized protein</fullName>
    </submittedName>
</protein>
<evidence type="ECO:0000313" key="1">
    <source>
        <dbReference type="EMBL" id="KAJ9126198.1"/>
    </source>
</evidence>
<accession>A0ACC2XRF7</accession>
<keyword evidence="2" id="KW-1185">Reference proteome</keyword>
<sequence length="363" mass="39039">MRYTPALQAVLLAYSNIRFADTTANILNDCPFAIADVSFNAVVWSPKIGHRLAGTHSLSSASHISLILYKTFNVSIPINNIPLDEYEFDEDVSAAEIRETDGEVLDSDEEDSSDEEDDDEDSEGVAAAKEEIIETGRWRNKRTGKLLGAGGEEIAFTVTGLQVSNQMLSLTGSLKANAEPTSQTFGSTTRPIPVAPGSQLAREAAAGTFSHTSSKQNLAAPNAITNPPSNPNTSSVVRASTSNIATSASATNSKRQSKRKSSIGVDAASQMQVDEAEREAVTNERPLQPEAYAKEEPSRVEDAEEAKKRRKAEKKARKSVGGAADVKPADEGESKRSKKDKKRTATDADHAEDGSSKKKRKKD</sequence>
<evidence type="ECO:0000313" key="2">
    <source>
        <dbReference type="Proteomes" id="UP001234202"/>
    </source>
</evidence>
<reference evidence="1" key="1">
    <citation type="submission" date="2023-04" db="EMBL/GenBank/DDBJ databases">
        <title>Draft Genome sequencing of Naganishia species isolated from polar environments using Oxford Nanopore Technology.</title>
        <authorList>
            <person name="Leo P."/>
            <person name="Venkateswaran K."/>
        </authorList>
    </citation>
    <scope>NUCLEOTIDE SEQUENCE</scope>
    <source>
        <strain evidence="1">DBVPG 5303</strain>
    </source>
</reference>
<proteinExistence type="predicted"/>
<name>A0ACC2XRF7_9TREE</name>
<dbReference type="Proteomes" id="UP001234202">
    <property type="component" value="Unassembled WGS sequence"/>
</dbReference>
<dbReference type="EMBL" id="JASBWV010000006">
    <property type="protein sequence ID" value="KAJ9126198.1"/>
    <property type="molecule type" value="Genomic_DNA"/>
</dbReference>